<dbReference type="Proteomes" id="UP000887569">
    <property type="component" value="Unplaced"/>
</dbReference>
<proteinExistence type="predicted"/>
<sequence>MAFSMARYLLQTMIAAVATVILSTVICSSQAQMMRQCECSEAEECLERYCSFLIPCIDKCQSRVTALGADLHAIKQCFIEAEPSIKAATTCVQKRLPDACTREPPKMVPRHYAEGLKIALMTEVNAMAQRSGVTEALGGIFSGTKRLVACMQTCMDKMSDHCMSSAHCQLLLPPDTVFVQMMKECAIEHGFDTASFRQMCQCFASAGITQLKNVCSRIVIS</sequence>
<organism evidence="2 3">
    <name type="scientific">Parascaris univalens</name>
    <name type="common">Nematode worm</name>
    <dbReference type="NCBI Taxonomy" id="6257"/>
    <lineage>
        <taxon>Eukaryota</taxon>
        <taxon>Metazoa</taxon>
        <taxon>Ecdysozoa</taxon>
        <taxon>Nematoda</taxon>
        <taxon>Chromadorea</taxon>
        <taxon>Rhabditida</taxon>
        <taxon>Spirurina</taxon>
        <taxon>Ascaridomorpha</taxon>
        <taxon>Ascaridoidea</taxon>
        <taxon>Ascarididae</taxon>
        <taxon>Parascaris</taxon>
    </lineage>
</organism>
<feature type="chain" id="PRO_5037781893" evidence="1">
    <location>
        <begin position="32"/>
        <end position="221"/>
    </location>
</feature>
<feature type="signal peptide" evidence="1">
    <location>
        <begin position="1"/>
        <end position="31"/>
    </location>
</feature>
<evidence type="ECO:0000313" key="3">
    <source>
        <dbReference type="WBParaSite" id="PgR126X_g011_t02"/>
    </source>
</evidence>
<protein>
    <submittedName>
        <fullName evidence="3">Uncharacterized protein</fullName>
    </submittedName>
</protein>
<dbReference type="AlphaFoldDB" id="A0A915CEA0"/>
<keyword evidence="2" id="KW-1185">Reference proteome</keyword>
<reference evidence="3" key="1">
    <citation type="submission" date="2022-11" db="UniProtKB">
        <authorList>
            <consortium name="WormBaseParasite"/>
        </authorList>
    </citation>
    <scope>IDENTIFICATION</scope>
</reference>
<keyword evidence="1" id="KW-0732">Signal</keyword>
<name>A0A915CEA0_PARUN</name>
<dbReference type="PANTHER" id="PTHR34401">
    <property type="entry name" value="PROTEIN CBG12388-RELATED"/>
    <property type="match status" value="1"/>
</dbReference>
<accession>A0A915CEA0</accession>
<dbReference type="WBParaSite" id="PgR126X_g011_t02">
    <property type="protein sequence ID" value="PgR126X_g011_t02"/>
    <property type="gene ID" value="PgR126X_g011"/>
</dbReference>
<dbReference type="PANTHER" id="PTHR34401:SF3">
    <property type="entry name" value="DB DOMAIN-CONTAINING PROTEIN"/>
    <property type="match status" value="1"/>
</dbReference>
<evidence type="ECO:0000313" key="2">
    <source>
        <dbReference type="Proteomes" id="UP000887569"/>
    </source>
</evidence>
<evidence type="ECO:0000256" key="1">
    <source>
        <dbReference type="SAM" id="SignalP"/>
    </source>
</evidence>